<dbReference type="EMBL" id="CAMXCT020000335">
    <property type="protein sequence ID" value="CAL1130710.1"/>
    <property type="molecule type" value="Genomic_DNA"/>
</dbReference>
<reference evidence="3" key="2">
    <citation type="submission" date="2024-04" db="EMBL/GenBank/DDBJ databases">
        <authorList>
            <person name="Chen Y."/>
            <person name="Shah S."/>
            <person name="Dougan E. K."/>
            <person name="Thang M."/>
            <person name="Chan C."/>
        </authorList>
    </citation>
    <scope>NUCLEOTIDE SEQUENCE [LARGE SCALE GENOMIC DNA]</scope>
</reference>
<keyword evidence="4" id="KW-1185">Reference proteome</keyword>
<organism evidence="2">
    <name type="scientific">Cladocopium goreaui</name>
    <dbReference type="NCBI Taxonomy" id="2562237"/>
    <lineage>
        <taxon>Eukaryota</taxon>
        <taxon>Sar</taxon>
        <taxon>Alveolata</taxon>
        <taxon>Dinophyceae</taxon>
        <taxon>Suessiales</taxon>
        <taxon>Symbiodiniaceae</taxon>
        <taxon>Cladocopium</taxon>
    </lineage>
</organism>
<feature type="compositionally biased region" description="Basic and acidic residues" evidence="1">
    <location>
        <begin position="361"/>
        <end position="370"/>
    </location>
</feature>
<accession>A0A9P1BRC8</accession>
<comment type="caution">
    <text evidence="2">The sequence shown here is derived from an EMBL/GenBank/DDBJ whole genome shotgun (WGS) entry which is preliminary data.</text>
</comment>
<dbReference type="AlphaFoldDB" id="A0A9P1BRC8"/>
<evidence type="ECO:0000313" key="2">
    <source>
        <dbReference type="EMBL" id="CAI3977335.1"/>
    </source>
</evidence>
<evidence type="ECO:0000313" key="4">
    <source>
        <dbReference type="Proteomes" id="UP001152797"/>
    </source>
</evidence>
<reference evidence="2" key="1">
    <citation type="submission" date="2022-10" db="EMBL/GenBank/DDBJ databases">
        <authorList>
            <person name="Chen Y."/>
            <person name="Dougan E. K."/>
            <person name="Chan C."/>
            <person name="Rhodes N."/>
            <person name="Thang M."/>
        </authorList>
    </citation>
    <scope>NUCLEOTIDE SEQUENCE</scope>
</reference>
<evidence type="ECO:0000313" key="3">
    <source>
        <dbReference type="EMBL" id="CAL1130710.1"/>
    </source>
</evidence>
<evidence type="ECO:0000256" key="1">
    <source>
        <dbReference type="SAM" id="MobiDB-lite"/>
    </source>
</evidence>
<dbReference type="EMBL" id="CAMXCT010000335">
    <property type="protein sequence ID" value="CAI3977335.1"/>
    <property type="molecule type" value="Genomic_DNA"/>
</dbReference>
<dbReference type="Proteomes" id="UP001152797">
    <property type="component" value="Unassembled WGS sequence"/>
</dbReference>
<feature type="region of interest" description="Disordered" evidence="1">
    <location>
        <begin position="356"/>
        <end position="404"/>
    </location>
</feature>
<name>A0A9P1BRC8_9DINO</name>
<dbReference type="EMBL" id="CAMXCT030000335">
    <property type="protein sequence ID" value="CAL4764647.1"/>
    <property type="molecule type" value="Genomic_DNA"/>
</dbReference>
<protein>
    <submittedName>
        <fullName evidence="2">Uncharacterized protein</fullName>
    </submittedName>
</protein>
<feature type="compositionally biased region" description="Low complexity" evidence="1">
    <location>
        <begin position="516"/>
        <end position="527"/>
    </location>
</feature>
<gene>
    <name evidence="2" type="ORF">C1SCF055_LOCUS5483</name>
</gene>
<feature type="compositionally biased region" description="Basic residues" evidence="1">
    <location>
        <begin position="528"/>
        <end position="562"/>
    </location>
</feature>
<feature type="region of interest" description="Disordered" evidence="1">
    <location>
        <begin position="515"/>
        <end position="562"/>
    </location>
</feature>
<sequence length="562" mass="62429">MRKFNGKQPTDKSASVDAFMAYVYFNLAEPLAETAPVEEVSGAALASSGAAESDLPKSLLGGDVDYSAKTFSQTSPVAALELMNGVPKDSGMQPRHLQHMSMEAFYELYLLWGSGNGDTRDDLAKSRCFSLVYEERWKGLLQFRETSQHTTLQNERDQLEHAQSQHIRNVRHYRSAQSRLNTMSEISTAAGQGGSSACILKLDIVVESYFVLEPDVPKDSSTEVTCILRALDQAKEILDARGVAMPSHLCIEDFVNIIHQKIKPSRKRELRAEILTGSLNWKAYYDQYDIYMSGLDLPLYDDKSGDSWTPTEIPDETWCHFAEKLVMPLTALPRNMLSDRARKEWERFAPGPVQAVSVAPVKKDLDDQPQKKRGRPPKDPNQPAKRRGRRPKNPPAQIQEASGAAECPFVEQSSVAAVAVPPPEQADPVVVPAGAEPMVDPGVLPDLPTRATFAGRTKLGSEDFQQQWECRRLMFYKNVPKEMWKDNVEREFWSMCSAAGDNDVGLKKFLEKRGHAPAAAAQAPKASAKQKAKAMVKKPSTKIPGRGRGRGRGCLKNKRPCK</sequence>
<proteinExistence type="predicted"/>